<dbReference type="PANTHER" id="PTHR38788">
    <property type="entry name" value="CLR5 DOMAIN-CONTAINING PROTEIN"/>
    <property type="match status" value="1"/>
</dbReference>
<organism evidence="3 4">
    <name type="scientific">Diatrype stigma</name>
    <dbReference type="NCBI Taxonomy" id="117547"/>
    <lineage>
        <taxon>Eukaryota</taxon>
        <taxon>Fungi</taxon>
        <taxon>Dikarya</taxon>
        <taxon>Ascomycota</taxon>
        <taxon>Pezizomycotina</taxon>
        <taxon>Sordariomycetes</taxon>
        <taxon>Xylariomycetidae</taxon>
        <taxon>Xylariales</taxon>
        <taxon>Diatrypaceae</taxon>
        <taxon>Diatrype</taxon>
    </lineage>
</organism>
<keyword evidence="1" id="KW-0175">Coiled coil</keyword>
<comment type="caution">
    <text evidence="3">The sequence shown here is derived from an EMBL/GenBank/DDBJ whole genome shotgun (WGS) entry which is preliminary data.</text>
</comment>
<dbReference type="Pfam" id="PF14420">
    <property type="entry name" value="Clr5"/>
    <property type="match status" value="1"/>
</dbReference>
<reference evidence="3 4" key="1">
    <citation type="submission" date="2024-02" db="EMBL/GenBank/DDBJ databases">
        <title>De novo assembly and annotation of 12 fungi associated with fruit tree decline syndrome in Ontario, Canada.</title>
        <authorList>
            <person name="Sulman M."/>
            <person name="Ellouze W."/>
            <person name="Ilyukhin E."/>
        </authorList>
    </citation>
    <scope>NUCLEOTIDE SEQUENCE [LARGE SCALE GENOMIC DNA]</scope>
    <source>
        <strain evidence="3 4">M11/M66-122</strain>
    </source>
</reference>
<gene>
    <name evidence="3" type="ORF">SLS62_005387</name>
</gene>
<dbReference type="Proteomes" id="UP001320420">
    <property type="component" value="Unassembled WGS sequence"/>
</dbReference>
<name>A0AAN9V336_9PEZI</name>
<dbReference type="EMBL" id="JAKJXP020000036">
    <property type="protein sequence ID" value="KAK7752618.1"/>
    <property type="molecule type" value="Genomic_DNA"/>
</dbReference>
<feature type="coiled-coil region" evidence="1">
    <location>
        <begin position="428"/>
        <end position="455"/>
    </location>
</feature>
<evidence type="ECO:0000313" key="4">
    <source>
        <dbReference type="Proteomes" id="UP001320420"/>
    </source>
</evidence>
<dbReference type="InterPro" id="IPR025676">
    <property type="entry name" value="Clr5_dom"/>
</dbReference>
<accession>A0AAN9V336</accession>
<protein>
    <recommendedName>
        <fullName evidence="2">Clr5 domain-containing protein</fullName>
    </recommendedName>
</protein>
<evidence type="ECO:0000259" key="2">
    <source>
        <dbReference type="Pfam" id="PF14420"/>
    </source>
</evidence>
<keyword evidence="4" id="KW-1185">Reference proteome</keyword>
<dbReference type="AlphaFoldDB" id="A0AAN9V336"/>
<feature type="domain" description="Clr5" evidence="2">
    <location>
        <begin position="14"/>
        <end position="66"/>
    </location>
</feature>
<dbReference type="PANTHER" id="PTHR38788:SF3">
    <property type="entry name" value="CLR5 DOMAIN-CONTAINING PROTEIN"/>
    <property type="match status" value="1"/>
</dbReference>
<evidence type="ECO:0000256" key="1">
    <source>
        <dbReference type="SAM" id="Coils"/>
    </source>
</evidence>
<sequence>MSSLKDQQHVWASHDDWEVHRETISRLYWDECKPLPDVIEIMRSEHGFHATPRMYKFRFKKWGLSKNLKNDQDEEIRVQAARGGHPAVPLIRGRVPGSKKLKRYVHRLAPDILPDSAIGPSRVRSPVCHAGATEGGCQRVVLAKNRSISPLSPPSSSPSSIASNGNFYLPNSSGSGSSSPLPPTSVPILLDAPDSLKFTHQSLRAVLDYTSSRVRKGVWDPSGEPYDTADHAEVWHNKVFQASGMIQRGRFREGFRLLDICYKGYTAQLAAEHPFLIIETYTSILQLARVEHALARSLVRYLAGLCRIRLGPCHPLARFWAGLLAMGLPQVRRAVGAVVRAQFDLFEAYFAPGAEFLIIQNVDAARTLHESGCIPLSSAEAIIDRAIQQRRRVGAARPGADDFVCWARLILAMLYIRDGRCDLAAPVIEAVGQRVRAQQEQVREMELELELELEVGAGEKEQRRLPNPNSKPRAPAITGEEISLFTQNEYYTMRVHLMRGMSGAGGGAPPGALAAALRERFDFCLRTSGPGHYYTTRAFAELDELYRNGGSGDAAPGPDLAAAERLRADFDFAVQWDEVCRREEERVAGSAGAAAADTRARDVGCIVVEEEAGLITEPVAEVDAAVG</sequence>
<proteinExistence type="predicted"/>
<evidence type="ECO:0000313" key="3">
    <source>
        <dbReference type="EMBL" id="KAK7752618.1"/>
    </source>
</evidence>